<evidence type="ECO:0000313" key="2">
    <source>
        <dbReference type="EMBL" id="APW43044.1"/>
    </source>
</evidence>
<dbReference type="Proteomes" id="UP000186110">
    <property type="component" value="Chromosome"/>
</dbReference>
<reference evidence="2 3" key="1">
    <citation type="submission" date="2017-01" db="EMBL/GenBank/DDBJ databases">
        <authorList>
            <person name="Mah S.A."/>
            <person name="Swanson W.J."/>
            <person name="Moy G.W."/>
            <person name="Vacquier V.D."/>
        </authorList>
    </citation>
    <scope>NUCLEOTIDE SEQUENCE [LARGE SCALE GENOMIC DNA]</scope>
    <source>
        <strain evidence="2 3">DSM 22694</strain>
    </source>
</reference>
<protein>
    <recommendedName>
        <fullName evidence="1">DUF4145 domain-containing protein</fullName>
    </recommendedName>
</protein>
<dbReference type="Pfam" id="PF13643">
    <property type="entry name" value="DUF4145"/>
    <property type="match status" value="1"/>
</dbReference>
<evidence type="ECO:0000259" key="1">
    <source>
        <dbReference type="Pfam" id="PF13643"/>
    </source>
</evidence>
<name>A0A1P8KAK6_9BURK</name>
<gene>
    <name evidence="2" type="ORF">RS694_11215</name>
</gene>
<sequence length="204" mass="22831">MTNSTVIDCPQCSVRVKTDIKYWVGNAESDAYFLAECPSCKQALLGKAFVYQDEQMNYEWSNAERIWPVPANTEISSSIPVAARRDIKDAQKCLSHGIYSAAAVLCGKALERLIHEKAGANMMIGKGLAELKTKGIIDERLFTWAEALRKERNIGAHASEQETTRENAEDVIDFTIAIFDYVYTLSEKYDKYLARKAMPHGLPG</sequence>
<dbReference type="EMBL" id="CP019239">
    <property type="protein sequence ID" value="APW43044.1"/>
    <property type="molecule type" value="Genomic_DNA"/>
</dbReference>
<dbReference type="KEGG" id="rsb:RS694_11215"/>
<dbReference type="InterPro" id="IPR025285">
    <property type="entry name" value="DUF4145"/>
</dbReference>
<proteinExistence type="predicted"/>
<dbReference type="AlphaFoldDB" id="A0A1P8KAK6"/>
<feature type="domain" description="DUF4145" evidence="1">
    <location>
        <begin position="89"/>
        <end position="175"/>
    </location>
</feature>
<dbReference type="RefSeq" id="WP_029706991.1">
    <property type="nucleotide sequence ID" value="NZ_CP019239.1"/>
</dbReference>
<accession>A0A1P8KAK6</accession>
<keyword evidence="3" id="KW-1185">Reference proteome</keyword>
<organism evidence="2 3">
    <name type="scientific">Rhodoferax saidenbachensis</name>
    <dbReference type="NCBI Taxonomy" id="1484693"/>
    <lineage>
        <taxon>Bacteria</taxon>
        <taxon>Pseudomonadati</taxon>
        <taxon>Pseudomonadota</taxon>
        <taxon>Betaproteobacteria</taxon>
        <taxon>Burkholderiales</taxon>
        <taxon>Comamonadaceae</taxon>
        <taxon>Rhodoferax</taxon>
    </lineage>
</organism>
<evidence type="ECO:0000313" key="3">
    <source>
        <dbReference type="Proteomes" id="UP000186110"/>
    </source>
</evidence>